<proteinExistence type="predicted"/>
<evidence type="ECO:0000313" key="2">
    <source>
        <dbReference type="Proteomes" id="UP000652761"/>
    </source>
</evidence>
<reference evidence="1" key="1">
    <citation type="submission" date="2017-07" db="EMBL/GenBank/DDBJ databases">
        <title>Taro Niue Genome Assembly and Annotation.</title>
        <authorList>
            <person name="Atibalentja N."/>
            <person name="Keating K."/>
            <person name="Fields C.J."/>
        </authorList>
    </citation>
    <scope>NUCLEOTIDE SEQUENCE</scope>
    <source>
        <strain evidence="1">Niue_2</strain>
        <tissue evidence="1">Leaf</tissue>
    </source>
</reference>
<gene>
    <name evidence="1" type="ORF">Taro_028344</name>
</gene>
<dbReference type="EMBL" id="NMUH01001819">
    <property type="protein sequence ID" value="MQL95676.1"/>
    <property type="molecule type" value="Genomic_DNA"/>
</dbReference>
<name>A0A843VKT9_COLES</name>
<dbReference type="AlphaFoldDB" id="A0A843VKT9"/>
<accession>A0A843VKT9</accession>
<protein>
    <submittedName>
        <fullName evidence="1">Uncharacterized protein</fullName>
    </submittedName>
</protein>
<sequence>MSRGNEFLCRDDYTLKLKVPVTTLFCQLPGLPRVMRDNLHLLDHGHNIIANGSVEESSEDGEVDTSLIKGWKHGRQNRQDRPRIVEGVPLEQYQQLKSKSRRRGRYLYAPENKGWNPRNLPDRTYLAAYLVYWLAAFAVPHGIGPMEIHLINSLVLAEPSLFFRLGSVDFCNLLVSLRLSLFPRLLMTGVAIPIWMSHPLQGMEGPVQNTRSPFPELQAHSAFQVGDTIGDNKDLPQTEYNLETSALLADAGGFNSYPADLPSSSQGFYAEQSCFVRPSDPEMEGRKSSLGEEEWI</sequence>
<organism evidence="1 2">
    <name type="scientific">Colocasia esculenta</name>
    <name type="common">Wild taro</name>
    <name type="synonym">Arum esculentum</name>
    <dbReference type="NCBI Taxonomy" id="4460"/>
    <lineage>
        <taxon>Eukaryota</taxon>
        <taxon>Viridiplantae</taxon>
        <taxon>Streptophyta</taxon>
        <taxon>Embryophyta</taxon>
        <taxon>Tracheophyta</taxon>
        <taxon>Spermatophyta</taxon>
        <taxon>Magnoliopsida</taxon>
        <taxon>Liliopsida</taxon>
        <taxon>Araceae</taxon>
        <taxon>Aroideae</taxon>
        <taxon>Colocasieae</taxon>
        <taxon>Colocasia</taxon>
    </lineage>
</organism>
<dbReference type="Proteomes" id="UP000652761">
    <property type="component" value="Unassembled WGS sequence"/>
</dbReference>
<keyword evidence="2" id="KW-1185">Reference proteome</keyword>
<evidence type="ECO:0000313" key="1">
    <source>
        <dbReference type="EMBL" id="MQL95676.1"/>
    </source>
</evidence>
<comment type="caution">
    <text evidence="1">The sequence shown here is derived from an EMBL/GenBank/DDBJ whole genome shotgun (WGS) entry which is preliminary data.</text>
</comment>